<dbReference type="InterPro" id="IPR029063">
    <property type="entry name" value="SAM-dependent_MTases_sf"/>
</dbReference>
<proteinExistence type="predicted"/>
<dbReference type="SUPFAM" id="SSF53335">
    <property type="entry name" value="S-adenosyl-L-methionine-dependent methyltransferases"/>
    <property type="match status" value="1"/>
</dbReference>
<comment type="caution">
    <text evidence="4">The sequence shown here is derived from an EMBL/GenBank/DDBJ whole genome shotgun (WGS) entry which is preliminary data.</text>
</comment>
<dbReference type="EMBL" id="AYSV01000054">
    <property type="protein sequence ID" value="ETD72584.1"/>
    <property type="molecule type" value="Genomic_DNA"/>
</dbReference>
<dbReference type="InterPro" id="IPR002052">
    <property type="entry name" value="DNA_methylase_N6_adenine_CS"/>
</dbReference>
<dbReference type="OrthoDB" id="267914at2"/>
<evidence type="ECO:0000313" key="4">
    <source>
        <dbReference type="EMBL" id="ETD72584.1"/>
    </source>
</evidence>
<keyword evidence="5" id="KW-1185">Reference proteome</keyword>
<dbReference type="Gene3D" id="3.40.50.150">
    <property type="entry name" value="Vaccinia Virus protein VP39"/>
    <property type="match status" value="1"/>
</dbReference>
<dbReference type="PROSITE" id="PS00092">
    <property type="entry name" value="N6_MTASE"/>
    <property type="match status" value="1"/>
</dbReference>
<dbReference type="Proteomes" id="UP000018766">
    <property type="component" value="Unassembled WGS sequence"/>
</dbReference>
<evidence type="ECO:0000313" key="5">
    <source>
        <dbReference type="Proteomes" id="UP000018766"/>
    </source>
</evidence>
<dbReference type="GO" id="GO:0003676">
    <property type="term" value="F:nucleic acid binding"/>
    <property type="evidence" value="ECO:0007669"/>
    <property type="project" value="InterPro"/>
</dbReference>
<sequence>MKQYLHIEGQEQPLLWQSEHQAKLPKQCVCVDDSLTAEKALNFARNGTAMLWQGDYHNAKQLLSAMARHIDKKKKKKTAFSTGAGISVGNAHDRTPSEIKSVDSTRQQSHLLREQFNLYRLRQAQKAQILSMLLVRVNYVNTHFMIPLRRSPEIDLAIKQVCSWQEDFVISLRELLGIIGAYEWRKKGVDIAALGQDAKIYPFYGVFSPIRGEYLALVAQAPLPSQTNIAIEIGCGTGVLAAIVAKRGFSKVVVTDISKRAIECATYNLQQLGLNHCVEVRQHAFFPPESADLIICNPPWLPAKASTSLEAAVYDPDSQMLKGYLSDLVKHLNPDGEGWLIMSNLAELLGLRGETQLEDWISTAGLRVKAKYDTQAQHKKARDGQDILAEARQQEVTSLWVLVKA</sequence>
<dbReference type="GO" id="GO:0032259">
    <property type="term" value="P:methylation"/>
    <property type="evidence" value="ECO:0007669"/>
    <property type="project" value="UniProtKB-KW"/>
</dbReference>
<evidence type="ECO:0000259" key="3">
    <source>
        <dbReference type="Pfam" id="PF05175"/>
    </source>
</evidence>
<reference evidence="4 5" key="1">
    <citation type="submission" date="2013-11" db="EMBL/GenBank/DDBJ databases">
        <title>Genomic analysis of Pelistega sp. HM-7.</title>
        <authorList>
            <person name="Kumbhare S.V."/>
            <person name="Shetty S.A."/>
            <person name="Sharma O."/>
            <person name="Dhotre D.P."/>
        </authorList>
    </citation>
    <scope>NUCLEOTIDE SEQUENCE [LARGE SCALE GENOMIC DNA]</scope>
    <source>
        <strain evidence="4 5">HM-7</strain>
    </source>
</reference>
<dbReference type="RefSeq" id="WP_023949969.1">
    <property type="nucleotide sequence ID" value="NZ_AYSV01000054.1"/>
</dbReference>
<dbReference type="GO" id="GO:0036009">
    <property type="term" value="F:protein-glutamine N-methyltransferase activity"/>
    <property type="evidence" value="ECO:0007669"/>
    <property type="project" value="TreeGrafter"/>
</dbReference>
<dbReference type="Pfam" id="PF05175">
    <property type="entry name" value="MTS"/>
    <property type="match status" value="1"/>
</dbReference>
<accession>V8G7S5</accession>
<dbReference type="CDD" id="cd02440">
    <property type="entry name" value="AdoMet_MTases"/>
    <property type="match status" value="1"/>
</dbReference>
<dbReference type="PANTHER" id="PTHR18895:SF74">
    <property type="entry name" value="MTRF1L RELEASE FACTOR GLUTAMINE METHYLTRANSFERASE"/>
    <property type="match status" value="1"/>
</dbReference>
<name>V8G7S5_9BURK</name>
<keyword evidence="2" id="KW-0949">S-adenosyl-L-methionine</keyword>
<dbReference type="InterPro" id="IPR050320">
    <property type="entry name" value="N5-glutamine_MTase"/>
</dbReference>
<keyword evidence="1 4" id="KW-0808">Transferase</keyword>
<dbReference type="PATRIC" id="fig|1414851.3.peg.683"/>
<protein>
    <submittedName>
        <fullName evidence="4">Methylase</fullName>
    </submittedName>
</protein>
<feature type="domain" description="Methyltransferase small" evidence="3">
    <location>
        <begin position="226"/>
        <end position="306"/>
    </location>
</feature>
<dbReference type="InterPro" id="IPR007848">
    <property type="entry name" value="Small_mtfrase_dom"/>
</dbReference>
<gene>
    <name evidence="4" type="ORF">V757_03445</name>
</gene>
<dbReference type="PANTHER" id="PTHR18895">
    <property type="entry name" value="HEMK METHYLTRANSFERASE"/>
    <property type="match status" value="1"/>
</dbReference>
<organism evidence="4 5">
    <name type="scientific">Pelistega indica</name>
    <dbReference type="NCBI Taxonomy" id="1414851"/>
    <lineage>
        <taxon>Bacteria</taxon>
        <taxon>Pseudomonadati</taxon>
        <taxon>Pseudomonadota</taxon>
        <taxon>Betaproteobacteria</taxon>
        <taxon>Burkholderiales</taxon>
        <taxon>Alcaligenaceae</taxon>
        <taxon>Pelistega</taxon>
    </lineage>
</organism>
<dbReference type="AlphaFoldDB" id="V8G7S5"/>
<evidence type="ECO:0000256" key="2">
    <source>
        <dbReference type="ARBA" id="ARBA00022691"/>
    </source>
</evidence>
<evidence type="ECO:0000256" key="1">
    <source>
        <dbReference type="ARBA" id="ARBA00022603"/>
    </source>
</evidence>
<keyword evidence="1 4" id="KW-0489">Methyltransferase</keyword>